<feature type="non-terminal residue" evidence="5">
    <location>
        <position position="1"/>
    </location>
</feature>
<dbReference type="InterPro" id="IPR050541">
    <property type="entry name" value="LRR_TM_domain-containing"/>
</dbReference>
<keyword evidence="4" id="KW-0732">Signal</keyword>
<organism evidence="5 6">
    <name type="scientific">Nothoprocta pentlandii</name>
    <dbReference type="NCBI Taxonomy" id="2585814"/>
    <lineage>
        <taxon>Eukaryota</taxon>
        <taxon>Metazoa</taxon>
        <taxon>Chordata</taxon>
        <taxon>Craniata</taxon>
        <taxon>Vertebrata</taxon>
        <taxon>Euteleostomi</taxon>
        <taxon>Archelosauria</taxon>
        <taxon>Archosauria</taxon>
        <taxon>Dinosauria</taxon>
        <taxon>Saurischia</taxon>
        <taxon>Theropoda</taxon>
        <taxon>Coelurosauria</taxon>
        <taxon>Aves</taxon>
        <taxon>Palaeognathae</taxon>
        <taxon>Tinamiformes</taxon>
        <taxon>Tinamidae</taxon>
        <taxon>Nothoprocta</taxon>
    </lineage>
</organism>
<evidence type="ECO:0000313" key="6">
    <source>
        <dbReference type="Proteomes" id="UP000538817"/>
    </source>
</evidence>
<gene>
    <name evidence="5" type="primary">Lrrc3b_1</name>
    <name evidence="5" type="ORF">NOTPEN_R08102</name>
</gene>
<evidence type="ECO:0000256" key="2">
    <source>
        <dbReference type="ARBA" id="ARBA00022737"/>
    </source>
</evidence>
<keyword evidence="3" id="KW-0812">Transmembrane</keyword>
<feature type="chain" id="PRO_5029460548" evidence="4">
    <location>
        <begin position="44"/>
        <end position="270"/>
    </location>
</feature>
<name>A0A7K7ACQ8_9AVES</name>
<dbReference type="PANTHER" id="PTHR24369:SF217">
    <property type="entry name" value="LEUCINE-RICH REPEAT-CONTAINING PROTEIN 3B-LIKE"/>
    <property type="match status" value="1"/>
</dbReference>
<dbReference type="InterPro" id="IPR003591">
    <property type="entry name" value="Leu-rich_rpt_typical-subtyp"/>
</dbReference>
<evidence type="ECO:0000256" key="4">
    <source>
        <dbReference type="SAM" id="SignalP"/>
    </source>
</evidence>
<dbReference type="Gene3D" id="3.80.10.10">
    <property type="entry name" value="Ribonuclease Inhibitor"/>
    <property type="match status" value="1"/>
</dbReference>
<dbReference type="GO" id="GO:0005886">
    <property type="term" value="C:plasma membrane"/>
    <property type="evidence" value="ECO:0007669"/>
    <property type="project" value="TreeGrafter"/>
</dbReference>
<feature type="non-terminal residue" evidence="5">
    <location>
        <position position="270"/>
    </location>
</feature>
<dbReference type="SUPFAM" id="SSF52058">
    <property type="entry name" value="L domain-like"/>
    <property type="match status" value="1"/>
</dbReference>
<feature type="signal peptide" evidence="4">
    <location>
        <begin position="1"/>
        <end position="43"/>
    </location>
</feature>
<dbReference type="PROSITE" id="PS51450">
    <property type="entry name" value="LRR"/>
    <property type="match status" value="1"/>
</dbReference>
<dbReference type="SMART" id="SM00369">
    <property type="entry name" value="LRR_TYP"/>
    <property type="match status" value="3"/>
</dbReference>
<dbReference type="PRINTS" id="PR00019">
    <property type="entry name" value="LEURICHRPT"/>
</dbReference>
<evidence type="ECO:0000256" key="1">
    <source>
        <dbReference type="ARBA" id="ARBA00022614"/>
    </source>
</evidence>
<keyword evidence="3" id="KW-0472">Membrane</keyword>
<feature type="transmembrane region" description="Helical" evidence="3">
    <location>
        <begin position="215"/>
        <end position="236"/>
    </location>
</feature>
<accession>A0A7K7ACQ8</accession>
<evidence type="ECO:0000256" key="3">
    <source>
        <dbReference type="SAM" id="Phobius"/>
    </source>
</evidence>
<keyword evidence="6" id="KW-1185">Reference proteome</keyword>
<comment type="caution">
    <text evidence="5">The sequence shown here is derived from an EMBL/GenBank/DDBJ whole genome shotgun (WGS) entry which is preliminary data.</text>
</comment>
<dbReference type="EMBL" id="VZSG01001442">
    <property type="protein sequence ID" value="NWX93469.1"/>
    <property type="molecule type" value="Genomic_DNA"/>
</dbReference>
<keyword evidence="2" id="KW-0677">Repeat</keyword>
<dbReference type="InterPro" id="IPR001611">
    <property type="entry name" value="Leu-rich_rpt"/>
</dbReference>
<dbReference type="PANTHER" id="PTHR24369">
    <property type="entry name" value="ANTIGEN BSP, PUTATIVE-RELATED"/>
    <property type="match status" value="1"/>
</dbReference>
<keyword evidence="1" id="KW-0433">Leucine-rich repeat</keyword>
<reference evidence="5 6" key="1">
    <citation type="submission" date="2019-09" db="EMBL/GenBank/DDBJ databases">
        <title>Bird 10,000 Genomes (B10K) Project - Family phase.</title>
        <authorList>
            <person name="Zhang G."/>
        </authorList>
    </citation>
    <scope>NUCLEOTIDE SEQUENCE [LARGE SCALE GENOMIC DNA]</scope>
    <source>
        <strain evidence="5">B10K-MSB-04</strain>
    </source>
</reference>
<dbReference type="InterPro" id="IPR032675">
    <property type="entry name" value="LRR_dom_sf"/>
</dbReference>
<keyword evidence="3" id="KW-1133">Transmembrane helix</keyword>
<sequence>PSLSRRRVCRACGHGAMGERLLPAWLLLPSLLFAASSVCTATAFPPGCYPAEEGGLKTFRCSHARLTEVPKDIPNDTHKLYLDSNRIPFLPRDAFRDLPLLLELDLSHNSIAGIESGAFRGLADHLRSLDLSSNRLVSLSKEAVGHLKAKVNLSDNPWLCDCRLQELIRAVALAAGSAGGIVCEAAALEEHVGKAFLQVIAHTDFCNAYKRTTDIAMLVTMFGWFAMVISYLVYYVRQNQEDARRHLEYLKSLPSKQRRSEESSTVSTVV</sequence>
<proteinExistence type="predicted"/>
<dbReference type="AlphaFoldDB" id="A0A7K7ACQ8"/>
<evidence type="ECO:0000313" key="5">
    <source>
        <dbReference type="EMBL" id="NWX93469.1"/>
    </source>
</evidence>
<dbReference type="Pfam" id="PF13855">
    <property type="entry name" value="LRR_8"/>
    <property type="match status" value="1"/>
</dbReference>
<dbReference type="Proteomes" id="UP000538817">
    <property type="component" value="Unassembled WGS sequence"/>
</dbReference>
<protein>
    <submittedName>
        <fullName evidence="5">LRC3B protein</fullName>
    </submittedName>
</protein>